<reference evidence="3" key="1">
    <citation type="submission" date="2020-12" db="EMBL/GenBank/DDBJ databases">
        <title>Clostridium thailandense sp. nov., a novel acetogenic bacterium isolated from peat land soil in Thailand.</title>
        <authorList>
            <person name="Chaikitkaew S."/>
            <person name="Birkeland N.K."/>
        </authorList>
    </citation>
    <scope>NUCLEOTIDE SEQUENCE</scope>
    <source>
        <strain evidence="3">DSM 17425</strain>
    </source>
</reference>
<dbReference type="EMBL" id="JAEEGB010000005">
    <property type="protein sequence ID" value="MBI6872097.1"/>
    <property type="molecule type" value="Genomic_DNA"/>
</dbReference>
<proteinExistence type="predicted"/>
<dbReference type="AlphaFoldDB" id="A0A934M2F8"/>
<dbReference type="NCBIfam" id="TIGR02271">
    <property type="entry name" value="YsnF/AvaK domain"/>
    <property type="match status" value="1"/>
</dbReference>
<organism evidence="3 4">
    <name type="scientific">Clostridium aciditolerans</name>
    <dbReference type="NCBI Taxonomy" id="339861"/>
    <lineage>
        <taxon>Bacteria</taxon>
        <taxon>Bacillati</taxon>
        <taxon>Bacillota</taxon>
        <taxon>Clostridia</taxon>
        <taxon>Eubacteriales</taxon>
        <taxon>Clostridiaceae</taxon>
        <taxon>Clostridium</taxon>
    </lineage>
</organism>
<dbReference type="Proteomes" id="UP000622687">
    <property type="component" value="Unassembled WGS sequence"/>
</dbReference>
<comment type="caution">
    <text evidence="3">The sequence shown here is derived from an EMBL/GenBank/DDBJ whole genome shotgun (WGS) entry which is preliminary data.</text>
</comment>
<feature type="region of interest" description="Disordered" evidence="1">
    <location>
        <begin position="1"/>
        <end position="36"/>
    </location>
</feature>
<sequence>MANIFGIWGDEDKDNNNNKTENRTENAENEKLSLRQEQLDINKNKVQAGEVILSKDVVEEQKTVDVPVTHEEVVIERRSINNEATDSPIGSTESIHIPVSEEKVEVGKHTVVTGEVSAHKREVEETKKVEETLKREEARIDTEGNPNIVSNSENNMQ</sequence>
<evidence type="ECO:0000259" key="2">
    <source>
        <dbReference type="Pfam" id="PF09557"/>
    </source>
</evidence>
<feature type="domain" description="DUF2382" evidence="2">
    <location>
        <begin position="32"/>
        <end position="140"/>
    </location>
</feature>
<evidence type="ECO:0000256" key="1">
    <source>
        <dbReference type="SAM" id="MobiDB-lite"/>
    </source>
</evidence>
<protein>
    <submittedName>
        <fullName evidence="3">YsnF/AvaK domain-containing protein</fullName>
    </submittedName>
</protein>
<dbReference type="RefSeq" id="WP_211141552.1">
    <property type="nucleotide sequence ID" value="NZ_JAEEGB010000005.1"/>
</dbReference>
<feature type="compositionally biased region" description="Basic and acidic residues" evidence="1">
    <location>
        <begin position="14"/>
        <end position="36"/>
    </location>
</feature>
<evidence type="ECO:0000313" key="3">
    <source>
        <dbReference type="EMBL" id="MBI6872097.1"/>
    </source>
</evidence>
<dbReference type="PANTHER" id="PTHR38463:SF1">
    <property type="entry name" value="STRESS RESPONSE PROTEIN YSNF"/>
    <property type="match status" value="1"/>
</dbReference>
<dbReference type="InterPro" id="IPR019060">
    <property type="entry name" value="DUF2382"/>
</dbReference>
<name>A0A934M2F8_9CLOT</name>
<gene>
    <name evidence="3" type="ORF">I6U51_05160</name>
</gene>
<dbReference type="Pfam" id="PF09557">
    <property type="entry name" value="DUF2382"/>
    <property type="match status" value="1"/>
</dbReference>
<dbReference type="InterPro" id="IPR052967">
    <property type="entry name" value="Stress_Response_Assoc"/>
</dbReference>
<evidence type="ECO:0000313" key="4">
    <source>
        <dbReference type="Proteomes" id="UP000622687"/>
    </source>
</evidence>
<keyword evidence="4" id="KW-1185">Reference proteome</keyword>
<accession>A0A934M2F8</accession>
<dbReference type="PANTHER" id="PTHR38463">
    <property type="entry name" value="STRESS RESPONSE PROTEIN YSNF"/>
    <property type="match status" value="1"/>
</dbReference>
<feature type="compositionally biased region" description="Polar residues" evidence="1">
    <location>
        <begin position="144"/>
        <end position="157"/>
    </location>
</feature>
<feature type="region of interest" description="Disordered" evidence="1">
    <location>
        <begin position="135"/>
        <end position="157"/>
    </location>
</feature>